<name>A0A6N7YLZ4_9FIRM</name>
<gene>
    <name evidence="1" type="ORF">FYJ25_13950</name>
</gene>
<sequence length="88" mass="10199">MIGKTILYTGRCRKNAAVSESIDCQEEERIDLLPEVTDKRWLPAFFHALYLLSIKLSMFCNLGYDMNVMEILITNSNSFYFIKNLALL</sequence>
<dbReference type="Proteomes" id="UP000433359">
    <property type="component" value="Unassembled WGS sequence"/>
</dbReference>
<evidence type="ECO:0000313" key="1">
    <source>
        <dbReference type="EMBL" id="MSU83400.1"/>
    </source>
</evidence>
<reference evidence="1 2" key="1">
    <citation type="submission" date="2019-08" db="EMBL/GenBank/DDBJ databases">
        <title>In-depth cultivation of the pig gut microbiome towards novel bacterial diversity and tailored functional studies.</title>
        <authorList>
            <person name="Wylensek D."/>
            <person name="Hitch T.C.A."/>
            <person name="Clavel T."/>
        </authorList>
    </citation>
    <scope>NUCLEOTIDE SEQUENCE [LARGE SCALE GENOMIC DNA]</scope>
    <source>
        <strain evidence="1 2">BSM-383-APC-4H</strain>
    </source>
</reference>
<dbReference type="RefSeq" id="WP_154581547.1">
    <property type="nucleotide sequence ID" value="NZ_VULP01000044.1"/>
</dbReference>
<dbReference type="AlphaFoldDB" id="A0A6N7YLZ4"/>
<protein>
    <submittedName>
        <fullName evidence="1">Uncharacterized protein</fullName>
    </submittedName>
</protein>
<accession>A0A6N7YLZ4</accession>
<organism evidence="1 2">
    <name type="scientific">Anaerobutyricum soehngenii</name>
    <dbReference type="NCBI Taxonomy" id="105843"/>
    <lineage>
        <taxon>Bacteria</taxon>
        <taxon>Bacillati</taxon>
        <taxon>Bacillota</taxon>
        <taxon>Clostridia</taxon>
        <taxon>Lachnospirales</taxon>
        <taxon>Lachnospiraceae</taxon>
        <taxon>Anaerobutyricum</taxon>
    </lineage>
</organism>
<dbReference type="EMBL" id="VULP01000044">
    <property type="protein sequence ID" value="MSU83400.1"/>
    <property type="molecule type" value="Genomic_DNA"/>
</dbReference>
<evidence type="ECO:0000313" key="2">
    <source>
        <dbReference type="Proteomes" id="UP000433359"/>
    </source>
</evidence>
<proteinExistence type="predicted"/>
<comment type="caution">
    <text evidence="1">The sequence shown here is derived from an EMBL/GenBank/DDBJ whole genome shotgun (WGS) entry which is preliminary data.</text>
</comment>